<reference evidence="1 2" key="1">
    <citation type="submission" date="2023-07" db="EMBL/GenBank/DDBJ databases">
        <title>Sorghum-associated microbial communities from plants grown in Nebraska, USA.</title>
        <authorList>
            <person name="Schachtman D."/>
        </authorList>
    </citation>
    <scope>NUCLEOTIDE SEQUENCE [LARGE SCALE GENOMIC DNA]</scope>
    <source>
        <strain evidence="1 2">596</strain>
    </source>
</reference>
<protein>
    <submittedName>
        <fullName evidence="1">Uncharacterized protein</fullName>
    </submittedName>
</protein>
<dbReference type="RefSeq" id="WP_310011016.1">
    <property type="nucleotide sequence ID" value="NZ_JAVDSJ010000004.1"/>
</dbReference>
<dbReference type="Proteomes" id="UP001260715">
    <property type="component" value="Unassembled WGS sequence"/>
</dbReference>
<sequence>MGGNPIANHSMFKLTDYLALGATLEKLAPTLTFSQLNTLVQAASNDMEASLESVLDAVRRIVTGTDFPITRVGDVGGNALSRADFHSHLAELHPCRPRQGWPHRYADVDGH</sequence>
<evidence type="ECO:0000313" key="1">
    <source>
        <dbReference type="EMBL" id="MDR6585088.1"/>
    </source>
</evidence>
<gene>
    <name evidence="1" type="ORF">J2W50_003304</name>
</gene>
<dbReference type="EMBL" id="JAVDSJ010000004">
    <property type="protein sequence ID" value="MDR6585088.1"/>
    <property type="molecule type" value="Genomic_DNA"/>
</dbReference>
<name>A0ABU1PIC0_9BURK</name>
<evidence type="ECO:0000313" key="2">
    <source>
        <dbReference type="Proteomes" id="UP001260715"/>
    </source>
</evidence>
<accession>A0ABU1PIC0</accession>
<proteinExistence type="predicted"/>
<keyword evidence="2" id="KW-1185">Reference proteome</keyword>
<comment type="caution">
    <text evidence="1">The sequence shown here is derived from an EMBL/GenBank/DDBJ whole genome shotgun (WGS) entry which is preliminary data.</text>
</comment>
<organism evidence="1 2">
    <name type="scientific">Herbaspirillum frisingense</name>
    <dbReference type="NCBI Taxonomy" id="92645"/>
    <lineage>
        <taxon>Bacteria</taxon>
        <taxon>Pseudomonadati</taxon>
        <taxon>Pseudomonadota</taxon>
        <taxon>Betaproteobacteria</taxon>
        <taxon>Burkholderiales</taxon>
        <taxon>Oxalobacteraceae</taxon>
        <taxon>Herbaspirillum</taxon>
    </lineage>
</organism>